<evidence type="ECO:0000313" key="1">
    <source>
        <dbReference type="EMBL" id="TDF93496.1"/>
    </source>
</evidence>
<evidence type="ECO:0000313" key="2">
    <source>
        <dbReference type="Proteomes" id="UP000295636"/>
    </source>
</evidence>
<organism evidence="1 2">
    <name type="scientific">Paenibacillus piri</name>
    <dbReference type="NCBI Taxonomy" id="2547395"/>
    <lineage>
        <taxon>Bacteria</taxon>
        <taxon>Bacillati</taxon>
        <taxon>Bacillota</taxon>
        <taxon>Bacilli</taxon>
        <taxon>Bacillales</taxon>
        <taxon>Paenibacillaceae</taxon>
        <taxon>Paenibacillus</taxon>
    </lineage>
</organism>
<sequence length="179" mass="20464">MKQVEEILEKNELYLSVMKVDEVEVYQEFQEYLIEHIASVKTINVEVQTLKQVMDESVISLQSYLDGALLEIKKLADEFYQGAGKESWNKLNQLLEALLWISQTIETVQNKQVYQNASDYKAIAASLREEFANLECALTDQDMVLTGDIIKYEIIAILDQLLGIVTTTIDNEVARHDLS</sequence>
<dbReference type="Proteomes" id="UP000295636">
    <property type="component" value="Unassembled WGS sequence"/>
</dbReference>
<gene>
    <name evidence="1" type="ORF">E1757_26550</name>
</gene>
<protein>
    <recommendedName>
        <fullName evidence="3">Chemotaxis protein</fullName>
    </recommendedName>
</protein>
<dbReference type="EMBL" id="SMRT01000016">
    <property type="protein sequence ID" value="TDF93496.1"/>
    <property type="molecule type" value="Genomic_DNA"/>
</dbReference>
<proteinExistence type="predicted"/>
<name>A0A4R5KE51_9BACL</name>
<keyword evidence="2" id="KW-1185">Reference proteome</keyword>
<comment type="caution">
    <text evidence="1">The sequence shown here is derived from an EMBL/GenBank/DDBJ whole genome shotgun (WGS) entry which is preliminary data.</text>
</comment>
<dbReference type="OrthoDB" id="2617970at2"/>
<evidence type="ECO:0008006" key="3">
    <source>
        <dbReference type="Google" id="ProtNLM"/>
    </source>
</evidence>
<reference evidence="1 2" key="1">
    <citation type="submission" date="2019-03" db="EMBL/GenBank/DDBJ databases">
        <title>This is whole genome sequence of Paenibacillus sp MS74 strain.</title>
        <authorList>
            <person name="Trinh H.N."/>
        </authorList>
    </citation>
    <scope>NUCLEOTIDE SEQUENCE [LARGE SCALE GENOMIC DNA]</scope>
    <source>
        <strain evidence="1 2">MS74</strain>
    </source>
</reference>
<dbReference type="AlphaFoldDB" id="A0A4R5KE51"/>
<accession>A0A4R5KE51</accession>